<name>A0ABD3Y5R6_9GAMM</name>
<comment type="caution">
    <text evidence="2">The sequence shown here is derived from an EMBL/GenBank/DDBJ whole genome shotgun (WGS) entry which is preliminary data.</text>
</comment>
<reference evidence="2 3" key="1">
    <citation type="submission" date="2014-04" db="EMBL/GenBank/DDBJ databases">
        <title>Pseudoalteromonas galatheae sp. nov., isolated from a deep-sea polychaete near Canal Concepcion, Chile.</title>
        <authorList>
            <person name="Machado H.R."/>
            <person name="Gram L."/>
            <person name="Vynne N.G."/>
        </authorList>
    </citation>
    <scope>NUCLEOTIDE SEQUENCE [LARGE SCALE GENOMIC DNA]</scope>
    <source>
        <strain evidence="2 3">KMM216</strain>
    </source>
</reference>
<evidence type="ECO:0000313" key="3">
    <source>
        <dbReference type="Proteomes" id="UP000027154"/>
    </source>
</evidence>
<gene>
    <name evidence="2" type="ORF">DC53_16610</name>
</gene>
<protein>
    <recommendedName>
        <fullName evidence="1">Glycosyltransferase 2-like domain-containing protein</fullName>
    </recommendedName>
</protein>
<accession>A0ABD3Y5R6</accession>
<evidence type="ECO:0000259" key="1">
    <source>
        <dbReference type="Pfam" id="PF00535"/>
    </source>
</evidence>
<dbReference type="PANTHER" id="PTHR22916">
    <property type="entry name" value="GLYCOSYLTRANSFERASE"/>
    <property type="match status" value="1"/>
</dbReference>
<dbReference type="SUPFAM" id="SSF53448">
    <property type="entry name" value="Nucleotide-diphospho-sugar transferases"/>
    <property type="match status" value="1"/>
</dbReference>
<evidence type="ECO:0000313" key="2">
    <source>
        <dbReference type="EMBL" id="KDC49465.1"/>
    </source>
</evidence>
<dbReference type="PANTHER" id="PTHR22916:SF3">
    <property type="entry name" value="UDP-GLCNAC:BETAGAL BETA-1,3-N-ACETYLGLUCOSAMINYLTRANSFERASE-LIKE PROTEIN 1"/>
    <property type="match status" value="1"/>
</dbReference>
<dbReference type="Proteomes" id="UP000027154">
    <property type="component" value="Unassembled WGS sequence"/>
</dbReference>
<dbReference type="InterPro" id="IPR029044">
    <property type="entry name" value="Nucleotide-diphossugar_trans"/>
</dbReference>
<dbReference type="GO" id="GO:0016758">
    <property type="term" value="F:hexosyltransferase activity"/>
    <property type="evidence" value="ECO:0007669"/>
    <property type="project" value="UniProtKB-ARBA"/>
</dbReference>
<dbReference type="EMBL" id="JJNZ01000065">
    <property type="protein sequence ID" value="KDC49465.1"/>
    <property type="molecule type" value="Genomic_DNA"/>
</dbReference>
<organism evidence="2 3">
    <name type="scientific">Pseudoalteromonas fuliginea</name>
    <dbReference type="NCBI Taxonomy" id="1872678"/>
    <lineage>
        <taxon>Bacteria</taxon>
        <taxon>Pseudomonadati</taxon>
        <taxon>Pseudomonadota</taxon>
        <taxon>Gammaproteobacteria</taxon>
        <taxon>Alteromonadales</taxon>
        <taxon>Pseudoalteromonadaceae</taxon>
        <taxon>Pseudoalteromonas</taxon>
    </lineage>
</organism>
<proteinExistence type="predicted"/>
<dbReference type="RefSeq" id="WP_050484160.1">
    <property type="nucleotide sequence ID" value="NZ_JJNZ01000065.1"/>
</dbReference>
<feature type="domain" description="Glycosyltransferase 2-like" evidence="1">
    <location>
        <begin position="10"/>
        <end position="118"/>
    </location>
</feature>
<sequence length="309" mass="35322">MTQNSKVKVSVCVVTYNQENYIRDCLESIVNQSTNFNFEVIVSDDCSTDRTAEIIQEYADKYAFIRPVLRRVNVGAGTNYFDAHNLAIGEYVSHCDGDDLFLPDKLQKQADLLDEKPFISMTTHAVKVIDSQEVIGADPKLPIIASVEQLVSLGTYFVHSSVMYRYKCRKKYPEGFEAVDFYVYIDTAINGSIYLDKSVLGCYRKHSGGVSSNPIYKSAIENFYLDAYNLALSLGVNKAIVKKAQVHKKLAFSLRCCFSGDYSGFKRLIELSAEEYKYATWLHKFLHLTRYFSLIFRLIYSFKKIKNKK</sequence>
<dbReference type="Gene3D" id="3.90.550.10">
    <property type="entry name" value="Spore Coat Polysaccharide Biosynthesis Protein SpsA, Chain A"/>
    <property type="match status" value="1"/>
</dbReference>
<dbReference type="Pfam" id="PF00535">
    <property type="entry name" value="Glycos_transf_2"/>
    <property type="match status" value="1"/>
</dbReference>
<dbReference type="AlphaFoldDB" id="A0ABD3Y5R6"/>
<dbReference type="InterPro" id="IPR001173">
    <property type="entry name" value="Glyco_trans_2-like"/>
</dbReference>